<organism evidence="2 3">
    <name type="scientific">Actinoplanes ianthinogenes</name>
    <dbReference type="NCBI Taxonomy" id="122358"/>
    <lineage>
        <taxon>Bacteria</taxon>
        <taxon>Bacillati</taxon>
        <taxon>Actinomycetota</taxon>
        <taxon>Actinomycetes</taxon>
        <taxon>Micromonosporales</taxon>
        <taxon>Micromonosporaceae</taxon>
        <taxon>Actinoplanes</taxon>
    </lineage>
</organism>
<reference evidence="2 3" key="1">
    <citation type="submission" date="2020-08" db="EMBL/GenBank/DDBJ databases">
        <title>Whole genome shotgun sequence of Actinoplanes ianthinogenes NBRC 13996.</title>
        <authorList>
            <person name="Komaki H."/>
            <person name="Tamura T."/>
        </authorList>
    </citation>
    <scope>NUCLEOTIDE SEQUENCE [LARGE SCALE GENOMIC DNA]</scope>
    <source>
        <strain evidence="2 3">NBRC 13996</strain>
    </source>
</reference>
<keyword evidence="1" id="KW-1133">Transmembrane helix</keyword>
<feature type="transmembrane region" description="Helical" evidence="1">
    <location>
        <begin position="33"/>
        <end position="52"/>
    </location>
</feature>
<proteinExistence type="predicted"/>
<evidence type="ECO:0000256" key="1">
    <source>
        <dbReference type="SAM" id="Phobius"/>
    </source>
</evidence>
<dbReference type="Proteomes" id="UP000676967">
    <property type="component" value="Chromosome"/>
</dbReference>
<keyword evidence="1" id="KW-0812">Transmembrane</keyword>
<gene>
    <name evidence="2" type="ORF">Aiant_48140</name>
</gene>
<evidence type="ECO:0000313" key="3">
    <source>
        <dbReference type="Proteomes" id="UP000676967"/>
    </source>
</evidence>
<dbReference type="EMBL" id="AP023356">
    <property type="protein sequence ID" value="BCJ44157.1"/>
    <property type="molecule type" value="Genomic_DNA"/>
</dbReference>
<accession>A0ABM7LXV5</accession>
<keyword evidence="3" id="KW-1185">Reference proteome</keyword>
<sequence length="131" mass="13926">MVIGIEQAVREAERKGPGGLIHQHGGTMKMRRAAVIAIAAFAFTGIGAPAAMASTTTSAGAAAAATDVSILRTYHATVQCQIVRISDNNVVAYERADGSGNTEQAAKLDAERNIPVPQGHYKRHCDVKRRW</sequence>
<protein>
    <submittedName>
        <fullName evidence="2">Uncharacterized protein</fullName>
    </submittedName>
</protein>
<evidence type="ECO:0000313" key="2">
    <source>
        <dbReference type="EMBL" id="BCJ44157.1"/>
    </source>
</evidence>
<name>A0ABM7LXV5_9ACTN</name>
<keyword evidence="1" id="KW-0472">Membrane</keyword>